<dbReference type="PANTHER" id="PTHR48019">
    <property type="entry name" value="SERUM RESPONSE FACTOR HOMOLOG"/>
    <property type="match status" value="1"/>
</dbReference>
<evidence type="ECO:0000256" key="3">
    <source>
        <dbReference type="ARBA" id="ARBA00023125"/>
    </source>
</evidence>
<dbReference type="PRINTS" id="PR00404">
    <property type="entry name" value="MADSDOMAIN"/>
</dbReference>
<dbReference type="GO" id="GO:0003700">
    <property type="term" value="F:DNA-binding transcription factor activity"/>
    <property type="evidence" value="ECO:0007669"/>
    <property type="project" value="InterPro"/>
</dbReference>
<dbReference type="SMART" id="SM00432">
    <property type="entry name" value="MADS"/>
    <property type="match status" value="1"/>
</dbReference>
<feature type="domain" description="K-box" evidence="8">
    <location>
        <begin position="86"/>
        <end position="176"/>
    </location>
</feature>
<dbReference type="InterPro" id="IPR050142">
    <property type="entry name" value="MADS-box/MEF2_TF"/>
</dbReference>
<evidence type="ECO:0000256" key="6">
    <source>
        <dbReference type="SAM" id="Coils"/>
    </source>
</evidence>
<dbReference type="Pfam" id="PF00319">
    <property type="entry name" value="SRF-TF"/>
    <property type="match status" value="1"/>
</dbReference>
<name>A0A484K018_9ASTE</name>
<dbReference type="PROSITE" id="PS51297">
    <property type="entry name" value="K_BOX"/>
    <property type="match status" value="1"/>
</dbReference>
<evidence type="ECO:0000313" key="9">
    <source>
        <dbReference type="EMBL" id="VFQ59091.1"/>
    </source>
</evidence>
<comment type="subcellular location">
    <subcellularLocation>
        <location evidence="1">Nucleus</location>
    </subcellularLocation>
</comment>
<dbReference type="GO" id="GO:0046983">
    <property type="term" value="F:protein dimerization activity"/>
    <property type="evidence" value="ECO:0007669"/>
    <property type="project" value="InterPro"/>
</dbReference>
<dbReference type="GO" id="GO:0000977">
    <property type="term" value="F:RNA polymerase II transcription regulatory region sequence-specific DNA binding"/>
    <property type="evidence" value="ECO:0007669"/>
    <property type="project" value="InterPro"/>
</dbReference>
<dbReference type="Proteomes" id="UP000595140">
    <property type="component" value="Unassembled WGS sequence"/>
</dbReference>
<feature type="coiled-coil region" evidence="6">
    <location>
        <begin position="93"/>
        <end position="169"/>
    </location>
</feature>
<dbReference type="InterPro" id="IPR033896">
    <property type="entry name" value="MEF2-like_N"/>
</dbReference>
<accession>A0A484K018</accession>
<dbReference type="InterPro" id="IPR002487">
    <property type="entry name" value="TF_Kbox"/>
</dbReference>
<evidence type="ECO:0000313" key="10">
    <source>
        <dbReference type="Proteomes" id="UP000595140"/>
    </source>
</evidence>
<dbReference type="OrthoDB" id="1898716at2759"/>
<keyword evidence="6" id="KW-0175">Coiled coil</keyword>
<dbReference type="PROSITE" id="PS50066">
    <property type="entry name" value="MADS_BOX_2"/>
    <property type="match status" value="1"/>
</dbReference>
<keyword evidence="5" id="KW-0539">Nucleus</keyword>
<reference evidence="9 10" key="1">
    <citation type="submission" date="2018-04" db="EMBL/GenBank/DDBJ databases">
        <authorList>
            <person name="Vogel A."/>
        </authorList>
    </citation>
    <scope>NUCLEOTIDE SEQUENCE [LARGE SCALE GENOMIC DNA]</scope>
</reference>
<proteinExistence type="predicted"/>
<gene>
    <name evidence="9" type="ORF">CCAM_LOCUS867</name>
</gene>
<organism evidence="9 10">
    <name type="scientific">Cuscuta campestris</name>
    <dbReference type="NCBI Taxonomy" id="132261"/>
    <lineage>
        <taxon>Eukaryota</taxon>
        <taxon>Viridiplantae</taxon>
        <taxon>Streptophyta</taxon>
        <taxon>Embryophyta</taxon>
        <taxon>Tracheophyta</taxon>
        <taxon>Spermatophyta</taxon>
        <taxon>Magnoliopsida</taxon>
        <taxon>eudicotyledons</taxon>
        <taxon>Gunneridae</taxon>
        <taxon>Pentapetalae</taxon>
        <taxon>asterids</taxon>
        <taxon>lamiids</taxon>
        <taxon>Solanales</taxon>
        <taxon>Convolvulaceae</taxon>
        <taxon>Cuscuteae</taxon>
        <taxon>Cuscuta</taxon>
        <taxon>Cuscuta subgen. Grammica</taxon>
        <taxon>Cuscuta sect. Cleistogrammica</taxon>
    </lineage>
</organism>
<dbReference type="SUPFAM" id="SSF55455">
    <property type="entry name" value="SRF-like"/>
    <property type="match status" value="1"/>
</dbReference>
<evidence type="ECO:0000256" key="1">
    <source>
        <dbReference type="ARBA" id="ARBA00004123"/>
    </source>
</evidence>
<dbReference type="FunFam" id="3.40.1810.10:FF:000007">
    <property type="entry name" value="Transcription factor, MADS-box"/>
    <property type="match status" value="1"/>
</dbReference>
<dbReference type="GO" id="GO:0045944">
    <property type="term" value="P:positive regulation of transcription by RNA polymerase II"/>
    <property type="evidence" value="ECO:0007669"/>
    <property type="project" value="InterPro"/>
</dbReference>
<evidence type="ECO:0000259" key="8">
    <source>
        <dbReference type="PROSITE" id="PS51297"/>
    </source>
</evidence>
<sequence>MVRQKIEIKKIENLTARQVTFSKRRRGVFKKAKELSTLCDVDVGLVVFSATGKLFHYASPSMEGVIAKHNMYSESVENEHQPLPTVQRESVTCAALTKELADKSQELRQLKGEDLEEVGMAELIKLEKLIEGGLRRVARKKVEILMEQVNLLKKQEAKLMEENSELKQRSEIVHSSESVTSGCCMLLDNLRDNHKISDTTLKLGLPFPN</sequence>
<dbReference type="Gene3D" id="3.40.1810.10">
    <property type="entry name" value="Transcription factor, MADS-box"/>
    <property type="match status" value="1"/>
</dbReference>
<evidence type="ECO:0008006" key="11">
    <source>
        <dbReference type="Google" id="ProtNLM"/>
    </source>
</evidence>
<dbReference type="CDD" id="cd00265">
    <property type="entry name" value="MADS_MEF2_like"/>
    <property type="match status" value="1"/>
</dbReference>
<dbReference type="PROSITE" id="PS00350">
    <property type="entry name" value="MADS_BOX_1"/>
    <property type="match status" value="1"/>
</dbReference>
<dbReference type="InterPro" id="IPR002100">
    <property type="entry name" value="TF_MADSbox"/>
</dbReference>
<dbReference type="InterPro" id="IPR036879">
    <property type="entry name" value="TF_MADSbox_sf"/>
</dbReference>
<evidence type="ECO:0000256" key="4">
    <source>
        <dbReference type="ARBA" id="ARBA00023163"/>
    </source>
</evidence>
<keyword evidence="10" id="KW-1185">Reference proteome</keyword>
<evidence type="ECO:0000259" key="7">
    <source>
        <dbReference type="PROSITE" id="PS50066"/>
    </source>
</evidence>
<dbReference type="EMBL" id="OOIL02000002">
    <property type="protein sequence ID" value="VFQ59091.1"/>
    <property type="molecule type" value="Genomic_DNA"/>
</dbReference>
<keyword evidence="2" id="KW-0805">Transcription regulation</keyword>
<keyword evidence="3" id="KW-0238">DNA-binding</keyword>
<protein>
    <recommendedName>
        <fullName evidence="11">MADS-box domain-containing protein</fullName>
    </recommendedName>
</protein>
<dbReference type="AlphaFoldDB" id="A0A484K018"/>
<dbReference type="GO" id="GO:0005634">
    <property type="term" value="C:nucleus"/>
    <property type="evidence" value="ECO:0007669"/>
    <property type="project" value="UniProtKB-SubCell"/>
</dbReference>
<dbReference type="Pfam" id="PF01486">
    <property type="entry name" value="K-box"/>
    <property type="match status" value="1"/>
</dbReference>
<keyword evidence="4" id="KW-0804">Transcription</keyword>
<feature type="domain" description="MADS-box" evidence="7">
    <location>
        <begin position="1"/>
        <end position="61"/>
    </location>
</feature>
<evidence type="ECO:0000256" key="5">
    <source>
        <dbReference type="ARBA" id="ARBA00023242"/>
    </source>
</evidence>
<evidence type="ECO:0000256" key="2">
    <source>
        <dbReference type="ARBA" id="ARBA00023015"/>
    </source>
</evidence>